<evidence type="ECO:0000259" key="9">
    <source>
        <dbReference type="Pfam" id="PF00482"/>
    </source>
</evidence>
<dbReference type="InterPro" id="IPR003004">
    <property type="entry name" value="GspF/PilC"/>
</dbReference>
<dbReference type="EMBL" id="MFLJ01000029">
    <property type="protein sequence ID" value="OGG64265.1"/>
    <property type="molecule type" value="Genomic_DNA"/>
</dbReference>
<keyword evidence="5 8" id="KW-0812">Transmembrane</keyword>
<protein>
    <recommendedName>
        <fullName evidence="9">Type II secretion system protein GspF domain-containing protein</fullName>
    </recommendedName>
</protein>
<dbReference type="PANTHER" id="PTHR30012">
    <property type="entry name" value="GENERAL SECRETION PATHWAY PROTEIN"/>
    <property type="match status" value="1"/>
</dbReference>
<comment type="similarity">
    <text evidence="2">Belongs to the GSP F family.</text>
</comment>
<dbReference type="FunFam" id="1.20.81.30:FF:000001">
    <property type="entry name" value="Type II secretion system protein F"/>
    <property type="match status" value="1"/>
</dbReference>
<dbReference type="InterPro" id="IPR018076">
    <property type="entry name" value="T2SS_GspF_dom"/>
</dbReference>
<dbReference type="PANTHER" id="PTHR30012:SF0">
    <property type="entry name" value="TYPE II SECRETION SYSTEM PROTEIN F-RELATED"/>
    <property type="match status" value="1"/>
</dbReference>
<comment type="caution">
    <text evidence="10">The sequence shown here is derived from an EMBL/GenBank/DDBJ whole genome shotgun (WGS) entry which is preliminary data.</text>
</comment>
<accession>A0A1F6DS34</accession>
<evidence type="ECO:0000256" key="1">
    <source>
        <dbReference type="ARBA" id="ARBA00004429"/>
    </source>
</evidence>
<dbReference type="PRINTS" id="PR00812">
    <property type="entry name" value="BCTERIALGSPF"/>
</dbReference>
<dbReference type="STRING" id="1798496.A3C94_00400"/>
<keyword evidence="7 8" id="KW-0472">Membrane</keyword>
<evidence type="ECO:0000256" key="7">
    <source>
        <dbReference type="ARBA" id="ARBA00023136"/>
    </source>
</evidence>
<sequence length="401" mass="43717">MLFKYHAIDQDGHEREGTIEAPSKEVAVPALQRRNLIISAIEPAEKHSVLEFDLPFFGRISNKDVVILSRQIATLFEAQVAALRVFRLLASEVDNKRLATILSTVGDDLQSGSPISRALARHPKVFTTFYVNMVRSGEESGKLSETFNYLADYLDRSYELINKAENALIYPIFVIAIFFGVMALMLTLVIPKISAVLLDSGQAIPIYTAIVIGFSNFLVQYGIFVLIALVAGGFYLWQLGRTEHGKLVLDRLKLGIPYVGSLYKKLYLSRIADNFSTMILSGVSVVEAIDITGSVVDNAVYARVLHEVGLEVKGGSAISEALGRHAEIPGIMVAMTKVGEETGELGKILTTLAKFYNREVTNAVDTLVGLIEPIMIVLLGLGVGTLLAAVLLPIYNLAGSI</sequence>
<dbReference type="AlphaFoldDB" id="A0A1F6DS34"/>
<feature type="transmembrane region" description="Helical" evidence="8">
    <location>
        <begin position="210"/>
        <end position="237"/>
    </location>
</feature>
<feature type="transmembrane region" description="Helical" evidence="8">
    <location>
        <begin position="167"/>
        <end position="190"/>
    </location>
</feature>
<evidence type="ECO:0000256" key="4">
    <source>
        <dbReference type="ARBA" id="ARBA00022519"/>
    </source>
</evidence>
<dbReference type="Pfam" id="PF00482">
    <property type="entry name" value="T2SSF"/>
    <property type="match status" value="2"/>
</dbReference>
<evidence type="ECO:0000256" key="8">
    <source>
        <dbReference type="SAM" id="Phobius"/>
    </source>
</evidence>
<dbReference type="InterPro" id="IPR042094">
    <property type="entry name" value="T2SS_GspF_sf"/>
</dbReference>
<keyword evidence="3" id="KW-1003">Cell membrane</keyword>
<keyword evidence="6 8" id="KW-1133">Transmembrane helix</keyword>
<evidence type="ECO:0000256" key="3">
    <source>
        <dbReference type="ARBA" id="ARBA00022475"/>
    </source>
</evidence>
<evidence type="ECO:0000256" key="5">
    <source>
        <dbReference type="ARBA" id="ARBA00022692"/>
    </source>
</evidence>
<evidence type="ECO:0000313" key="10">
    <source>
        <dbReference type="EMBL" id="OGG64265.1"/>
    </source>
</evidence>
<dbReference type="Proteomes" id="UP000177232">
    <property type="component" value="Unassembled WGS sequence"/>
</dbReference>
<proteinExistence type="inferred from homology"/>
<gene>
    <name evidence="10" type="ORF">A3C94_00400</name>
</gene>
<dbReference type="Gene3D" id="1.20.81.30">
    <property type="entry name" value="Type II secretion system (T2SS), domain F"/>
    <property type="match status" value="2"/>
</dbReference>
<evidence type="ECO:0000256" key="6">
    <source>
        <dbReference type="ARBA" id="ARBA00022989"/>
    </source>
</evidence>
<organism evidence="10 11">
    <name type="scientific">Candidatus Kaiserbacteria bacterium RIFCSPHIGHO2_02_FULL_55_17</name>
    <dbReference type="NCBI Taxonomy" id="1798496"/>
    <lineage>
        <taxon>Bacteria</taxon>
        <taxon>Candidatus Kaiseribacteriota</taxon>
    </lineage>
</organism>
<feature type="transmembrane region" description="Helical" evidence="8">
    <location>
        <begin position="374"/>
        <end position="395"/>
    </location>
</feature>
<feature type="domain" description="Type II secretion system protein GspF" evidence="9">
    <location>
        <begin position="272"/>
        <end position="393"/>
    </location>
</feature>
<dbReference type="GO" id="GO:0005886">
    <property type="term" value="C:plasma membrane"/>
    <property type="evidence" value="ECO:0007669"/>
    <property type="project" value="UniProtKB-SubCell"/>
</dbReference>
<keyword evidence="4" id="KW-0997">Cell inner membrane</keyword>
<name>A0A1F6DS34_9BACT</name>
<comment type="subcellular location">
    <subcellularLocation>
        <location evidence="1">Cell inner membrane</location>
        <topology evidence="1">Multi-pass membrane protein</topology>
    </subcellularLocation>
</comment>
<reference evidence="10 11" key="1">
    <citation type="journal article" date="2016" name="Nat. Commun.">
        <title>Thousands of microbial genomes shed light on interconnected biogeochemical processes in an aquifer system.</title>
        <authorList>
            <person name="Anantharaman K."/>
            <person name="Brown C.T."/>
            <person name="Hug L.A."/>
            <person name="Sharon I."/>
            <person name="Castelle C.J."/>
            <person name="Probst A.J."/>
            <person name="Thomas B.C."/>
            <person name="Singh A."/>
            <person name="Wilkins M.J."/>
            <person name="Karaoz U."/>
            <person name="Brodie E.L."/>
            <person name="Williams K.H."/>
            <person name="Hubbard S.S."/>
            <person name="Banfield J.F."/>
        </authorList>
    </citation>
    <scope>NUCLEOTIDE SEQUENCE [LARGE SCALE GENOMIC DNA]</scope>
</reference>
<evidence type="ECO:0000313" key="11">
    <source>
        <dbReference type="Proteomes" id="UP000177232"/>
    </source>
</evidence>
<evidence type="ECO:0000256" key="2">
    <source>
        <dbReference type="ARBA" id="ARBA00005745"/>
    </source>
</evidence>
<feature type="domain" description="Type II secretion system protein GspF" evidence="9">
    <location>
        <begin position="69"/>
        <end position="191"/>
    </location>
</feature>